<dbReference type="Gene3D" id="1.25.70.10">
    <property type="entry name" value="Transcription termination factor 3, mitochondrial"/>
    <property type="match status" value="1"/>
</dbReference>
<evidence type="ECO:0000313" key="5">
    <source>
        <dbReference type="Proteomes" id="UP001457282"/>
    </source>
</evidence>
<dbReference type="PANTHER" id="PTHR13068:SF133">
    <property type="entry name" value="MITOCHONDRIAL TRANSCRIPTION TERMINATION FACTOR FAMILY PROTEIN"/>
    <property type="match status" value="1"/>
</dbReference>
<organism evidence="4 5">
    <name type="scientific">Rubus argutus</name>
    <name type="common">Southern blackberry</name>
    <dbReference type="NCBI Taxonomy" id="59490"/>
    <lineage>
        <taxon>Eukaryota</taxon>
        <taxon>Viridiplantae</taxon>
        <taxon>Streptophyta</taxon>
        <taxon>Embryophyta</taxon>
        <taxon>Tracheophyta</taxon>
        <taxon>Spermatophyta</taxon>
        <taxon>Magnoliopsida</taxon>
        <taxon>eudicotyledons</taxon>
        <taxon>Gunneridae</taxon>
        <taxon>Pentapetalae</taxon>
        <taxon>rosids</taxon>
        <taxon>fabids</taxon>
        <taxon>Rosales</taxon>
        <taxon>Rosaceae</taxon>
        <taxon>Rosoideae</taxon>
        <taxon>Rosoideae incertae sedis</taxon>
        <taxon>Rubus</taxon>
    </lineage>
</organism>
<evidence type="ECO:0000256" key="3">
    <source>
        <dbReference type="ARBA" id="ARBA00022946"/>
    </source>
</evidence>
<keyword evidence="2" id="KW-0806">Transcription termination</keyword>
<reference evidence="4 5" key="1">
    <citation type="journal article" date="2023" name="G3 (Bethesda)">
        <title>A chromosome-length genome assembly and annotation of blackberry (Rubus argutus, cv. 'Hillquist').</title>
        <authorList>
            <person name="Bruna T."/>
            <person name="Aryal R."/>
            <person name="Dudchenko O."/>
            <person name="Sargent D.J."/>
            <person name="Mead D."/>
            <person name="Buti M."/>
            <person name="Cavallini A."/>
            <person name="Hytonen T."/>
            <person name="Andres J."/>
            <person name="Pham M."/>
            <person name="Weisz D."/>
            <person name="Mascagni F."/>
            <person name="Usai G."/>
            <person name="Natali L."/>
            <person name="Bassil N."/>
            <person name="Fernandez G.E."/>
            <person name="Lomsadze A."/>
            <person name="Armour M."/>
            <person name="Olukolu B."/>
            <person name="Poorten T."/>
            <person name="Britton C."/>
            <person name="Davik J."/>
            <person name="Ashrafi H."/>
            <person name="Aiden E.L."/>
            <person name="Borodovsky M."/>
            <person name="Worthington M."/>
        </authorList>
    </citation>
    <scope>NUCLEOTIDE SEQUENCE [LARGE SCALE GENOMIC DNA]</scope>
    <source>
        <strain evidence="4">PI 553951</strain>
    </source>
</reference>
<keyword evidence="3" id="KW-0809">Transit peptide</keyword>
<comment type="similarity">
    <text evidence="1">Belongs to the mTERF family.</text>
</comment>
<accession>A0AAW1XBR0</accession>
<dbReference type="GO" id="GO:0003676">
    <property type="term" value="F:nucleic acid binding"/>
    <property type="evidence" value="ECO:0007669"/>
    <property type="project" value="InterPro"/>
</dbReference>
<dbReference type="Pfam" id="PF02536">
    <property type="entry name" value="mTERF"/>
    <property type="match status" value="1"/>
</dbReference>
<dbReference type="PANTHER" id="PTHR13068">
    <property type="entry name" value="CGI-12 PROTEIN-RELATED"/>
    <property type="match status" value="1"/>
</dbReference>
<keyword evidence="2" id="KW-0805">Transcription regulation</keyword>
<evidence type="ECO:0000256" key="1">
    <source>
        <dbReference type="ARBA" id="ARBA00007692"/>
    </source>
</evidence>
<dbReference type="SMART" id="SM00733">
    <property type="entry name" value="Mterf"/>
    <property type="match status" value="2"/>
</dbReference>
<protein>
    <submittedName>
        <fullName evidence="4">Uncharacterized protein</fullName>
    </submittedName>
</protein>
<name>A0AAW1XBR0_RUBAR</name>
<gene>
    <name evidence="4" type="ORF">M0R45_020935</name>
</gene>
<dbReference type="Proteomes" id="UP001457282">
    <property type="component" value="Unassembled WGS sequence"/>
</dbReference>
<dbReference type="GO" id="GO:0006353">
    <property type="term" value="P:DNA-templated transcription termination"/>
    <property type="evidence" value="ECO:0007669"/>
    <property type="project" value="UniProtKB-KW"/>
</dbReference>
<proteinExistence type="inferred from homology"/>
<dbReference type="InterPro" id="IPR038538">
    <property type="entry name" value="MTERF_sf"/>
</dbReference>
<keyword evidence="2" id="KW-0804">Transcription</keyword>
<keyword evidence="5" id="KW-1185">Reference proteome</keyword>
<evidence type="ECO:0000313" key="4">
    <source>
        <dbReference type="EMBL" id="KAK9933759.1"/>
    </source>
</evidence>
<comment type="caution">
    <text evidence="4">The sequence shown here is derived from an EMBL/GenBank/DDBJ whole genome shotgun (WGS) entry which is preliminary data.</text>
</comment>
<dbReference type="AlphaFoldDB" id="A0AAW1XBR0"/>
<evidence type="ECO:0000256" key="2">
    <source>
        <dbReference type="ARBA" id="ARBA00022472"/>
    </source>
</evidence>
<sequence>MVGFCCRRLQLLLPSSEVDKPQEQDGSFTVSILINLCGLSSKLALSVSNRVHIDNREGPDSVLKLLKDHGFDDTYIAQLVKKCPKALLVNADKTLLPKLEFFSSIGLSGSGIAQVICCNPTVLQRNVDRNLRPCYDIIESLLLPDIKLDVFFKHYRNVTVKLVSNISRNVSVVRELKVSESTVSANVVRSFCTFP</sequence>
<dbReference type="InterPro" id="IPR003690">
    <property type="entry name" value="MTERF"/>
</dbReference>
<dbReference type="EMBL" id="JBEDUW010000004">
    <property type="protein sequence ID" value="KAK9933759.1"/>
    <property type="molecule type" value="Genomic_DNA"/>
</dbReference>